<comment type="caution">
    <text evidence="1">The sequence shown here is derived from an EMBL/GenBank/DDBJ whole genome shotgun (WGS) entry which is preliminary data.</text>
</comment>
<accession>A0ABT2ARM4</accession>
<proteinExistence type="predicted"/>
<dbReference type="EMBL" id="JANUHA010000020">
    <property type="protein sequence ID" value="MCS0598901.1"/>
    <property type="molecule type" value="Genomic_DNA"/>
</dbReference>
<dbReference type="Proteomes" id="UP001206572">
    <property type="component" value="Unassembled WGS sequence"/>
</dbReference>
<sequence length="215" mass="24282">MSVPLRFASPTDNSRPHGSHRYDVFGPKIQRQLALFGRDALDAWTLLEADPDVVAYCERPLSLPDLKRKRVVDFWVCRKEREEFIFLLRPSELASRLDHPSSIPAFRAWAASSNVEPAFVDPNDIARQKLLLSNWESFLCDLSAFGRYVPKALSDQVLKALPSFKTLTELEQHFAEEDPVLLRVAVVSLLHQGRAICSTLGSETFSSRTVIEAKS</sequence>
<gene>
    <name evidence="1" type="ORF">NX780_21380</name>
</gene>
<evidence type="ECO:0000313" key="2">
    <source>
        <dbReference type="Proteomes" id="UP001206572"/>
    </source>
</evidence>
<keyword evidence="2" id="KW-1185">Reference proteome</keyword>
<organism evidence="1 2">
    <name type="scientific">Massilia agri</name>
    <dbReference type="NCBI Taxonomy" id="1886785"/>
    <lineage>
        <taxon>Bacteria</taxon>
        <taxon>Pseudomonadati</taxon>
        <taxon>Pseudomonadota</taxon>
        <taxon>Betaproteobacteria</taxon>
        <taxon>Burkholderiales</taxon>
        <taxon>Oxalobacteraceae</taxon>
        <taxon>Telluria group</taxon>
        <taxon>Massilia</taxon>
    </lineage>
</organism>
<name>A0ABT2ARM4_9BURK</name>
<protein>
    <submittedName>
        <fullName evidence="1">Uncharacterized protein</fullName>
    </submittedName>
</protein>
<dbReference type="RefSeq" id="WP_258829904.1">
    <property type="nucleotide sequence ID" value="NZ_JANUHA010000020.1"/>
</dbReference>
<reference evidence="1 2" key="1">
    <citation type="submission" date="2022-08" db="EMBL/GenBank/DDBJ databases">
        <title>Reclassification of Massilia species as members of the genera Telluria, Duganella, Pseudoduganella, Mokoshia gen. nov. and Zemynaea gen. nov. using orthogonal and non-orthogonal genome-based approaches.</title>
        <authorList>
            <person name="Bowman J.P."/>
        </authorList>
    </citation>
    <scope>NUCLEOTIDE SEQUENCE [LARGE SCALE GENOMIC DNA]</scope>
    <source>
        <strain evidence="1 2">JCM 31661</strain>
    </source>
</reference>
<evidence type="ECO:0000313" key="1">
    <source>
        <dbReference type="EMBL" id="MCS0598901.1"/>
    </source>
</evidence>